<protein>
    <submittedName>
        <fullName evidence="1">Uncharacterized protein</fullName>
    </submittedName>
</protein>
<keyword evidence="2" id="KW-1185">Reference proteome</keyword>
<dbReference type="Proteomes" id="UP001597545">
    <property type="component" value="Unassembled WGS sequence"/>
</dbReference>
<evidence type="ECO:0000313" key="2">
    <source>
        <dbReference type="Proteomes" id="UP001597545"/>
    </source>
</evidence>
<gene>
    <name evidence="1" type="ORF">ACFSR5_08675</name>
</gene>
<name>A0ABW5KJI7_9SPHI</name>
<proteinExistence type="predicted"/>
<sequence length="40" mass="4370">MNDQEKMAQAQNRLRAVVDDALMLAGAVYGLIDVEGLNHV</sequence>
<comment type="caution">
    <text evidence="1">The sequence shown here is derived from an EMBL/GenBank/DDBJ whole genome shotgun (WGS) entry which is preliminary data.</text>
</comment>
<organism evidence="1 2">
    <name type="scientific">Sphingobacterium suaedae</name>
    <dbReference type="NCBI Taxonomy" id="1686402"/>
    <lineage>
        <taxon>Bacteria</taxon>
        <taxon>Pseudomonadati</taxon>
        <taxon>Bacteroidota</taxon>
        <taxon>Sphingobacteriia</taxon>
        <taxon>Sphingobacteriales</taxon>
        <taxon>Sphingobacteriaceae</taxon>
        <taxon>Sphingobacterium</taxon>
    </lineage>
</organism>
<dbReference type="EMBL" id="JBHULR010000003">
    <property type="protein sequence ID" value="MFD2547716.1"/>
    <property type="molecule type" value="Genomic_DNA"/>
</dbReference>
<reference evidence="2" key="1">
    <citation type="journal article" date="2019" name="Int. J. Syst. Evol. Microbiol.">
        <title>The Global Catalogue of Microorganisms (GCM) 10K type strain sequencing project: providing services to taxonomists for standard genome sequencing and annotation.</title>
        <authorList>
            <consortium name="The Broad Institute Genomics Platform"/>
            <consortium name="The Broad Institute Genome Sequencing Center for Infectious Disease"/>
            <person name="Wu L."/>
            <person name="Ma J."/>
        </authorList>
    </citation>
    <scope>NUCLEOTIDE SEQUENCE [LARGE SCALE GENOMIC DNA]</scope>
    <source>
        <strain evidence="2">KCTC 42662</strain>
    </source>
</reference>
<dbReference type="RefSeq" id="WP_380902737.1">
    <property type="nucleotide sequence ID" value="NZ_JBHUEG010000007.1"/>
</dbReference>
<accession>A0ABW5KJI7</accession>
<evidence type="ECO:0000313" key="1">
    <source>
        <dbReference type="EMBL" id="MFD2547716.1"/>
    </source>
</evidence>